<keyword evidence="14 20" id="KW-0378">Hydrolase</keyword>
<dbReference type="CDD" id="cd04453">
    <property type="entry name" value="S1_RNase_E"/>
    <property type="match status" value="1"/>
</dbReference>
<dbReference type="InterPro" id="IPR003029">
    <property type="entry name" value="S1_domain"/>
</dbReference>
<evidence type="ECO:0000256" key="15">
    <source>
        <dbReference type="ARBA" id="ARBA00022842"/>
    </source>
</evidence>
<reference evidence="20 21" key="1">
    <citation type="submission" date="2022-09" db="EMBL/GenBank/DDBJ databases">
        <authorList>
            <person name="Kop L."/>
        </authorList>
    </citation>
    <scope>NUCLEOTIDE SEQUENCE [LARGE SCALE GENOMIC DNA]</scope>
    <source>
        <strain evidence="20 21">347</strain>
    </source>
</reference>
<dbReference type="SUPFAM" id="SSF50249">
    <property type="entry name" value="Nucleic acid-binding proteins"/>
    <property type="match status" value="1"/>
</dbReference>
<dbReference type="RefSeq" id="WP_282011292.1">
    <property type="nucleotide sequence ID" value="NZ_OX336137.1"/>
</dbReference>
<evidence type="ECO:0000256" key="12">
    <source>
        <dbReference type="ARBA" id="ARBA00022730"/>
    </source>
</evidence>
<comment type="similarity">
    <text evidence="3">Belongs to the RNase E/G family. RNase G subfamily.</text>
</comment>
<keyword evidence="12" id="KW-0699">rRNA-binding</keyword>
<comment type="cofactor">
    <cofactor evidence="1">
        <name>Mg(2+)</name>
        <dbReference type="ChEBI" id="CHEBI:18420"/>
    </cofactor>
</comment>
<evidence type="ECO:0000256" key="18">
    <source>
        <dbReference type="SAM" id="MobiDB-lite"/>
    </source>
</evidence>
<dbReference type="InterPro" id="IPR048583">
    <property type="entry name" value="RNase_E_G_thioredoxin-like"/>
</dbReference>
<organism evidence="20 21">
    <name type="scientific">Nitrospina watsonii</name>
    <dbReference type="NCBI Taxonomy" id="1323948"/>
    <lineage>
        <taxon>Bacteria</taxon>
        <taxon>Pseudomonadati</taxon>
        <taxon>Nitrospinota/Tectimicrobiota group</taxon>
        <taxon>Nitrospinota</taxon>
        <taxon>Nitrospinia</taxon>
        <taxon>Nitrospinales</taxon>
        <taxon>Nitrospinaceae</taxon>
        <taxon>Nitrospina</taxon>
    </lineage>
</organism>
<evidence type="ECO:0000256" key="5">
    <source>
        <dbReference type="ARBA" id="ARBA00022475"/>
    </source>
</evidence>
<keyword evidence="21" id="KW-1185">Reference proteome</keyword>
<evidence type="ECO:0000256" key="1">
    <source>
        <dbReference type="ARBA" id="ARBA00001946"/>
    </source>
</evidence>
<proteinExistence type="inferred from homology"/>
<feature type="compositionally biased region" description="Polar residues" evidence="18">
    <location>
        <begin position="588"/>
        <end position="597"/>
    </location>
</feature>
<keyword evidence="6" id="KW-0963">Cytoplasm</keyword>
<keyword evidence="17" id="KW-0472">Membrane</keyword>
<gene>
    <name evidence="20" type="ORF">NSPWAT_1534</name>
</gene>
<evidence type="ECO:0000259" key="19">
    <source>
        <dbReference type="PROSITE" id="PS50126"/>
    </source>
</evidence>
<keyword evidence="13" id="KW-0255">Endonuclease</keyword>
<evidence type="ECO:0000256" key="16">
    <source>
        <dbReference type="ARBA" id="ARBA00022884"/>
    </source>
</evidence>
<dbReference type="InterPro" id="IPR004659">
    <property type="entry name" value="RNase_E/G"/>
</dbReference>
<evidence type="ECO:0000256" key="8">
    <source>
        <dbReference type="ARBA" id="ARBA00022552"/>
    </source>
</evidence>
<feature type="compositionally biased region" description="Basic and acidic residues" evidence="18">
    <location>
        <begin position="497"/>
        <end position="510"/>
    </location>
</feature>
<feature type="region of interest" description="Disordered" evidence="18">
    <location>
        <begin position="497"/>
        <end position="750"/>
    </location>
</feature>
<accession>A0ABM9HDV4</accession>
<dbReference type="Pfam" id="PF10150">
    <property type="entry name" value="RNase_E_G"/>
    <property type="match status" value="1"/>
</dbReference>
<dbReference type="InterPro" id="IPR012340">
    <property type="entry name" value="NA-bd_OB-fold"/>
</dbReference>
<dbReference type="Gene3D" id="2.40.50.140">
    <property type="entry name" value="Nucleic acid-binding proteins"/>
    <property type="match status" value="1"/>
</dbReference>
<evidence type="ECO:0000313" key="21">
    <source>
        <dbReference type="Proteomes" id="UP001157733"/>
    </source>
</evidence>
<dbReference type="NCBIfam" id="TIGR00757">
    <property type="entry name" value="RNaseEG"/>
    <property type="match status" value="1"/>
</dbReference>
<feature type="domain" description="S1 motif" evidence="19">
    <location>
        <begin position="42"/>
        <end position="122"/>
    </location>
</feature>
<dbReference type="Gene3D" id="3.40.1260.20">
    <property type="entry name" value="Ribonuclease E, catalytic domain"/>
    <property type="match status" value="1"/>
</dbReference>
<dbReference type="InterPro" id="IPR019307">
    <property type="entry name" value="RNA-bd_AU-1/RNase_E/G"/>
</dbReference>
<dbReference type="GO" id="GO:0016787">
    <property type="term" value="F:hydrolase activity"/>
    <property type="evidence" value="ECO:0007669"/>
    <property type="project" value="UniProtKB-KW"/>
</dbReference>
<sequence>MSKKKKLLINAEHPEECRAVIIDDGKIEEYIVEHSSRELLKGNVYLGVITRVEPAIEASFIDYGGKKYGFLPFKDVLKESYLQTGERKSRTRIQDVLVRGQKILVQVVKESRDAKGPSLTNAVTIPGRFLVLMCSKETSGISRKIEDESERKKMKEVLSDLQLPEDMGVILRTAGMGRTKLELQKDLQMLMKIWEGIQEKLQDPETKGPCLLYKVPDMVVRTVRDHFTNDTSEIIVDNADSYKAVKEFIRLVMPRMRNRVKYSQETKPLFSQYKIEEQIENIYKKRVELPSGGSLVFDVGEAMVAIDVNSGKTTSSSDLEETATRTNMEAADEIGRQLRLRDLGGLIVIDFIDMFSKKNKSNVEKEIKKSCKSDKARINISRISRFGLLEMSRQRLSSPVKEGHFEQCVLCQGTGFTRTDSSVSLSVLRKIREILAEGNVKVLAVEVSASVASYLLNHKTKYLQDLQDKTQCLLQFSAKDRLAYENFSYTVLERKREEERQMENRNRGVEFRTALPASADSQPDSRSRPRTESRPDTRPDSRPDSRSEERGDRERGERPERADRERRGRGRRSSSRGRSRSGSSNRSQAGQNRSRPSWPQPAEGEDPMQGPLQEQPPVDNGRDSRAPVDRDTAPATDTAPPSAEGMEQNSAESSPEEAKPATTGGRGRSRDGRKGSSRKRWSRPRSTRKTNSDDSPDSPASAEGEDSGQQPTENVSRLHEVVLDKPPSYKADDREREAPKPIRDDLAPGI</sequence>
<keyword evidence="7" id="KW-0997">Cell inner membrane</keyword>
<feature type="compositionally biased region" description="Basic and acidic residues" evidence="18">
    <location>
        <begin position="523"/>
        <end position="566"/>
    </location>
</feature>
<keyword evidence="15" id="KW-0460">Magnesium</keyword>
<evidence type="ECO:0000256" key="14">
    <source>
        <dbReference type="ARBA" id="ARBA00022801"/>
    </source>
</evidence>
<evidence type="ECO:0000256" key="2">
    <source>
        <dbReference type="ARBA" id="ARBA00004496"/>
    </source>
</evidence>
<protein>
    <recommendedName>
        <fullName evidence="4">Ribonuclease G</fullName>
    </recommendedName>
</protein>
<evidence type="ECO:0000256" key="9">
    <source>
        <dbReference type="ARBA" id="ARBA00022694"/>
    </source>
</evidence>
<evidence type="ECO:0000256" key="4">
    <source>
        <dbReference type="ARBA" id="ARBA00017719"/>
    </source>
</evidence>
<evidence type="ECO:0000313" key="20">
    <source>
        <dbReference type="EMBL" id="CAI2718393.1"/>
    </source>
</evidence>
<keyword evidence="11" id="KW-0479">Metal-binding</keyword>
<dbReference type="Pfam" id="PF20833">
    <property type="entry name" value="RNase_E_G_Thio"/>
    <property type="match status" value="1"/>
</dbReference>
<evidence type="ECO:0000256" key="10">
    <source>
        <dbReference type="ARBA" id="ARBA00022722"/>
    </source>
</evidence>
<evidence type="ECO:0000256" key="6">
    <source>
        <dbReference type="ARBA" id="ARBA00022490"/>
    </source>
</evidence>
<dbReference type="EMBL" id="OX336137">
    <property type="protein sequence ID" value="CAI2718393.1"/>
    <property type="molecule type" value="Genomic_DNA"/>
</dbReference>
<feature type="compositionally biased region" description="Basic and acidic residues" evidence="18">
    <location>
        <begin position="620"/>
        <end position="632"/>
    </location>
</feature>
<evidence type="ECO:0000256" key="13">
    <source>
        <dbReference type="ARBA" id="ARBA00022759"/>
    </source>
</evidence>
<dbReference type="SMART" id="SM00316">
    <property type="entry name" value="S1"/>
    <property type="match status" value="1"/>
</dbReference>
<dbReference type="PANTHER" id="PTHR30001">
    <property type="entry name" value="RIBONUCLEASE"/>
    <property type="match status" value="1"/>
</dbReference>
<name>A0ABM9HDV4_9BACT</name>
<dbReference type="PANTHER" id="PTHR30001:SF1">
    <property type="entry name" value="RIBONUCLEASE E_G-LIKE PROTEIN, CHLOROPLASTIC"/>
    <property type="match status" value="1"/>
</dbReference>
<evidence type="ECO:0000256" key="11">
    <source>
        <dbReference type="ARBA" id="ARBA00022723"/>
    </source>
</evidence>
<keyword evidence="9" id="KW-0819">tRNA processing</keyword>
<comment type="subcellular location">
    <subcellularLocation>
        <location evidence="2">Cytoplasm</location>
    </subcellularLocation>
</comment>
<feature type="compositionally biased region" description="Basic residues" evidence="18">
    <location>
        <begin position="567"/>
        <end position="579"/>
    </location>
</feature>
<evidence type="ECO:0000256" key="3">
    <source>
        <dbReference type="ARBA" id="ARBA00005663"/>
    </source>
</evidence>
<feature type="compositionally biased region" description="Basic and acidic residues" evidence="18">
    <location>
        <begin position="730"/>
        <end position="750"/>
    </location>
</feature>
<keyword evidence="10" id="KW-0540">Nuclease</keyword>
<dbReference type="Proteomes" id="UP001157733">
    <property type="component" value="Chromosome"/>
</dbReference>
<evidence type="ECO:0000256" key="7">
    <source>
        <dbReference type="ARBA" id="ARBA00022519"/>
    </source>
</evidence>
<keyword evidence="5" id="KW-1003">Cell membrane</keyword>
<dbReference type="PROSITE" id="PS50126">
    <property type="entry name" value="S1"/>
    <property type="match status" value="1"/>
</dbReference>
<evidence type="ECO:0000256" key="17">
    <source>
        <dbReference type="ARBA" id="ARBA00023136"/>
    </source>
</evidence>
<keyword evidence="16" id="KW-0694">RNA-binding</keyword>
<feature type="compositionally biased region" description="Basic residues" evidence="18">
    <location>
        <begin position="675"/>
        <end position="688"/>
    </location>
</feature>
<keyword evidence="8" id="KW-0698">rRNA processing</keyword>